<evidence type="ECO:0000256" key="1">
    <source>
        <dbReference type="SAM" id="MobiDB-lite"/>
    </source>
</evidence>
<evidence type="ECO:0000313" key="3">
    <source>
        <dbReference type="Proteomes" id="UP000003936"/>
    </source>
</evidence>
<dbReference type="HOGENOM" id="CLU_3383708_0_0_6"/>
<reference evidence="2 3" key="1">
    <citation type="journal article" date="2012" name="Mol. Biol. Evol.">
        <title>Genome reduction and co-evolution between the primary and secondary bacterial symbionts of psyllids.</title>
        <authorList>
            <person name="Sloan D.B."/>
            <person name="Moran N.A."/>
        </authorList>
    </citation>
    <scope>NUCLEOTIDE SEQUENCE [LARGE SCALE GENOMIC DNA]</scope>
    <source>
        <strain evidence="2">Ceuc_S</strain>
    </source>
</reference>
<accession>J3TXK2</accession>
<evidence type="ECO:0000313" key="2">
    <source>
        <dbReference type="EMBL" id="AFP84925.1"/>
    </source>
</evidence>
<organism evidence="2 3">
    <name type="scientific">secondary endosymbiont of Ctenarytaina eucalypti</name>
    <dbReference type="NCBI Taxonomy" id="1199245"/>
    <lineage>
        <taxon>Bacteria</taxon>
        <taxon>Pseudomonadati</taxon>
        <taxon>Pseudomonadota</taxon>
        <taxon>Gammaproteobacteria</taxon>
        <taxon>Enterobacterales</taxon>
        <taxon>Enterobacteriaceae</taxon>
        <taxon>aphid secondary symbionts</taxon>
    </lineage>
</organism>
<dbReference type="EMBL" id="CP003546">
    <property type="protein sequence ID" value="AFP84925.1"/>
    <property type="molecule type" value="Genomic_DNA"/>
</dbReference>
<gene>
    <name evidence="2" type="ORF">A359_05330</name>
</gene>
<dbReference type="KEGG" id="sect:A359_05330"/>
<proteinExistence type="predicted"/>
<protein>
    <submittedName>
        <fullName evidence="2">Uncharacterized protein</fullName>
    </submittedName>
</protein>
<feature type="compositionally biased region" description="Low complexity" evidence="1">
    <location>
        <begin position="13"/>
        <end position="22"/>
    </location>
</feature>
<feature type="region of interest" description="Disordered" evidence="1">
    <location>
        <begin position="1"/>
        <end position="33"/>
    </location>
</feature>
<sequence>MLYSNENSHNKPVKNNNAAKNAEQPQYRMEEPY</sequence>
<keyword evidence="3" id="KW-1185">Reference proteome</keyword>
<dbReference type="Proteomes" id="UP000003936">
    <property type="component" value="Chromosome"/>
</dbReference>
<dbReference type="AlphaFoldDB" id="J3TXK2"/>
<name>J3TXK2_9ENTR</name>